<dbReference type="GO" id="GO:0005886">
    <property type="term" value="C:plasma membrane"/>
    <property type="evidence" value="ECO:0007669"/>
    <property type="project" value="TreeGrafter"/>
</dbReference>
<evidence type="ECO:0000259" key="9">
    <source>
        <dbReference type="Pfam" id="PF00535"/>
    </source>
</evidence>
<sequence length="312" mass="35857">MVKISVVSPVYEEEENISPLYEELREVLEGLDKSYEIIFVDDGSPDDSYGKMEELASQGENFRAVKLRKNFGQSSALQAGFDAAEGDVIISIDSDLQNDPKDIPKLLKKLEEGYDCVSGWRHERKDPLGKRIWTNISSGIRRFFLGTDIHDLGCTLRAYTREAVEELELSGEMHRYVPALLRWRGFNVMEVKVNHRERKHGETKYGSSRIFKGFMDMINVWFWQKFHARPLHLFGGLGLVSMGIGVLAAILSLYWKIFRGVHFDQTPLPLFASFTFLTGVILFVMGLLSDVMLKTYYRSREMKTYSVEKIED</sequence>
<dbReference type="PANTHER" id="PTHR48090:SF3">
    <property type="entry name" value="UNDECAPRENYL-PHOSPHATE 4-DEOXY-4-FORMAMIDO-L-ARABINOSE TRANSFERASE"/>
    <property type="match status" value="1"/>
</dbReference>
<dbReference type="Pfam" id="PF00535">
    <property type="entry name" value="Glycos_transf_2"/>
    <property type="match status" value="1"/>
</dbReference>
<organism evidence="10 11">
    <name type="scientific">candidate division MSBL1 archaeon SCGC-AAA259I09</name>
    <dbReference type="NCBI Taxonomy" id="1698267"/>
    <lineage>
        <taxon>Archaea</taxon>
        <taxon>Methanobacteriati</taxon>
        <taxon>Methanobacteriota</taxon>
        <taxon>candidate division MSBL1</taxon>
    </lineage>
</organism>
<evidence type="ECO:0000256" key="7">
    <source>
        <dbReference type="ARBA" id="ARBA00023136"/>
    </source>
</evidence>
<evidence type="ECO:0000256" key="3">
    <source>
        <dbReference type="ARBA" id="ARBA00022679"/>
    </source>
</evidence>
<dbReference type="SUPFAM" id="SSF53448">
    <property type="entry name" value="Nucleotide-diphospho-sugar transferases"/>
    <property type="match status" value="1"/>
</dbReference>
<dbReference type="PANTHER" id="PTHR48090">
    <property type="entry name" value="UNDECAPRENYL-PHOSPHATE 4-DEOXY-4-FORMAMIDO-L-ARABINOSE TRANSFERASE-RELATED"/>
    <property type="match status" value="1"/>
</dbReference>
<dbReference type="AlphaFoldDB" id="A0A133US81"/>
<evidence type="ECO:0000256" key="5">
    <source>
        <dbReference type="ARBA" id="ARBA00022985"/>
    </source>
</evidence>
<keyword evidence="4 8" id="KW-0812">Transmembrane</keyword>
<dbReference type="EMBL" id="LHXR01000044">
    <property type="protein sequence ID" value="KXA97104.1"/>
    <property type="molecule type" value="Genomic_DNA"/>
</dbReference>
<dbReference type="InterPro" id="IPR001173">
    <property type="entry name" value="Glyco_trans_2-like"/>
</dbReference>
<keyword evidence="6 8" id="KW-1133">Transmembrane helix</keyword>
<dbReference type="PATRIC" id="fig|1698267.3.peg.1333"/>
<evidence type="ECO:0000256" key="2">
    <source>
        <dbReference type="ARBA" id="ARBA00022676"/>
    </source>
</evidence>
<keyword evidence="1" id="KW-1003">Cell membrane</keyword>
<name>A0A133US81_9EURY</name>
<proteinExistence type="predicted"/>
<accession>A0A133US81</accession>
<dbReference type="GO" id="GO:0016757">
    <property type="term" value="F:glycosyltransferase activity"/>
    <property type="evidence" value="ECO:0007669"/>
    <property type="project" value="UniProtKB-KW"/>
</dbReference>
<keyword evidence="3" id="KW-0808">Transferase</keyword>
<evidence type="ECO:0000256" key="6">
    <source>
        <dbReference type="ARBA" id="ARBA00022989"/>
    </source>
</evidence>
<evidence type="ECO:0000256" key="1">
    <source>
        <dbReference type="ARBA" id="ARBA00022475"/>
    </source>
</evidence>
<evidence type="ECO:0000256" key="8">
    <source>
        <dbReference type="SAM" id="Phobius"/>
    </source>
</evidence>
<keyword evidence="11" id="KW-1185">Reference proteome</keyword>
<comment type="caution">
    <text evidence="10">The sequence shown here is derived from an EMBL/GenBank/DDBJ whole genome shotgun (WGS) entry which is preliminary data.</text>
</comment>
<dbReference type="CDD" id="cd04187">
    <property type="entry name" value="DPM1_like_bac"/>
    <property type="match status" value="1"/>
</dbReference>
<dbReference type="InterPro" id="IPR029044">
    <property type="entry name" value="Nucleotide-diphossugar_trans"/>
</dbReference>
<evidence type="ECO:0000256" key="4">
    <source>
        <dbReference type="ARBA" id="ARBA00022692"/>
    </source>
</evidence>
<keyword evidence="5" id="KW-0448">Lipopolysaccharide biosynthesis</keyword>
<reference evidence="10 11" key="1">
    <citation type="journal article" date="2016" name="Sci. Rep.">
        <title>Metabolic traits of an uncultured archaeal lineage -MSBL1- from brine pools of the Red Sea.</title>
        <authorList>
            <person name="Mwirichia R."/>
            <person name="Alam I."/>
            <person name="Rashid M."/>
            <person name="Vinu M."/>
            <person name="Ba-Alawi W."/>
            <person name="Anthony Kamau A."/>
            <person name="Kamanda Ngugi D."/>
            <person name="Goker M."/>
            <person name="Klenk H.P."/>
            <person name="Bajic V."/>
            <person name="Stingl U."/>
        </authorList>
    </citation>
    <scope>NUCLEOTIDE SEQUENCE [LARGE SCALE GENOMIC DNA]</scope>
    <source>
        <strain evidence="10">SCGC-AAA259I09</strain>
    </source>
</reference>
<dbReference type="Proteomes" id="UP000070463">
    <property type="component" value="Unassembled WGS sequence"/>
</dbReference>
<feature type="transmembrane region" description="Helical" evidence="8">
    <location>
        <begin position="270"/>
        <end position="293"/>
    </location>
</feature>
<evidence type="ECO:0000313" key="11">
    <source>
        <dbReference type="Proteomes" id="UP000070463"/>
    </source>
</evidence>
<keyword evidence="7 8" id="KW-0472">Membrane</keyword>
<dbReference type="Gene3D" id="3.90.550.10">
    <property type="entry name" value="Spore Coat Polysaccharide Biosynthesis Protein SpsA, Chain A"/>
    <property type="match status" value="1"/>
</dbReference>
<dbReference type="InterPro" id="IPR050256">
    <property type="entry name" value="Glycosyltransferase_2"/>
</dbReference>
<keyword evidence="2" id="KW-0328">Glycosyltransferase</keyword>
<protein>
    <recommendedName>
        <fullName evidence="9">Glycosyltransferase 2-like domain-containing protein</fullName>
    </recommendedName>
</protein>
<evidence type="ECO:0000313" key="10">
    <source>
        <dbReference type="EMBL" id="KXA97104.1"/>
    </source>
</evidence>
<feature type="domain" description="Glycosyltransferase 2-like" evidence="9">
    <location>
        <begin position="5"/>
        <end position="167"/>
    </location>
</feature>
<gene>
    <name evidence="10" type="ORF">AKJ37_03720</name>
</gene>
<feature type="transmembrane region" description="Helical" evidence="8">
    <location>
        <begin position="231"/>
        <end position="255"/>
    </location>
</feature>